<evidence type="ECO:0000313" key="1">
    <source>
        <dbReference type="EMBL" id="OCL02572.1"/>
    </source>
</evidence>
<dbReference type="PANTHER" id="PTHR38846">
    <property type="entry name" value="C3H1-TYPE DOMAIN-CONTAINING PROTEIN"/>
    <property type="match status" value="1"/>
</dbReference>
<protein>
    <submittedName>
        <fullName evidence="1">Uncharacterized protein</fullName>
    </submittedName>
</protein>
<reference evidence="1 2" key="1">
    <citation type="journal article" date="2016" name="Nat. Commun.">
        <title>Ectomycorrhizal ecology is imprinted in the genome of the dominant symbiotic fungus Cenococcum geophilum.</title>
        <authorList>
            <consortium name="DOE Joint Genome Institute"/>
            <person name="Peter M."/>
            <person name="Kohler A."/>
            <person name="Ohm R.A."/>
            <person name="Kuo A."/>
            <person name="Krutzmann J."/>
            <person name="Morin E."/>
            <person name="Arend M."/>
            <person name="Barry K.W."/>
            <person name="Binder M."/>
            <person name="Choi C."/>
            <person name="Clum A."/>
            <person name="Copeland A."/>
            <person name="Grisel N."/>
            <person name="Haridas S."/>
            <person name="Kipfer T."/>
            <person name="LaButti K."/>
            <person name="Lindquist E."/>
            <person name="Lipzen A."/>
            <person name="Maire R."/>
            <person name="Meier B."/>
            <person name="Mihaltcheva S."/>
            <person name="Molinier V."/>
            <person name="Murat C."/>
            <person name="Poggeler S."/>
            <person name="Quandt C.A."/>
            <person name="Sperisen C."/>
            <person name="Tritt A."/>
            <person name="Tisserant E."/>
            <person name="Crous P.W."/>
            <person name="Henrissat B."/>
            <person name="Nehls U."/>
            <person name="Egli S."/>
            <person name="Spatafora J.W."/>
            <person name="Grigoriev I.V."/>
            <person name="Martin F.M."/>
        </authorList>
    </citation>
    <scope>NUCLEOTIDE SEQUENCE [LARGE SCALE GENOMIC DNA]</scope>
    <source>
        <strain evidence="1 2">CBS 207.34</strain>
    </source>
</reference>
<dbReference type="Proteomes" id="UP000250140">
    <property type="component" value="Unassembled WGS sequence"/>
</dbReference>
<sequence>MSSKGFFSSFREFEREPGASLTEEFERLAISRNWKVGGKKYRKNRGKCFASEFDRLYGTDGSKIAGWQRLCLDVGIDPCPGSITACRKALKAVNVNIYDLVDARARSTEVRLFPSKAALRDYSIGEDKIFPKKAAKKDGFLHGLLIHMFGR</sequence>
<organism evidence="1 2">
    <name type="scientific">Glonium stellatum</name>
    <dbReference type="NCBI Taxonomy" id="574774"/>
    <lineage>
        <taxon>Eukaryota</taxon>
        <taxon>Fungi</taxon>
        <taxon>Dikarya</taxon>
        <taxon>Ascomycota</taxon>
        <taxon>Pezizomycotina</taxon>
        <taxon>Dothideomycetes</taxon>
        <taxon>Pleosporomycetidae</taxon>
        <taxon>Gloniales</taxon>
        <taxon>Gloniaceae</taxon>
        <taxon>Glonium</taxon>
    </lineage>
</organism>
<accession>A0A8E2EPL7</accession>
<dbReference type="OrthoDB" id="6105938at2759"/>
<proteinExistence type="predicted"/>
<name>A0A8E2EPL7_9PEZI</name>
<dbReference type="EMBL" id="KV750927">
    <property type="protein sequence ID" value="OCL02572.1"/>
    <property type="molecule type" value="Genomic_DNA"/>
</dbReference>
<keyword evidence="2" id="KW-1185">Reference proteome</keyword>
<evidence type="ECO:0000313" key="2">
    <source>
        <dbReference type="Proteomes" id="UP000250140"/>
    </source>
</evidence>
<gene>
    <name evidence="1" type="ORF">AOQ84DRAFT_304476</name>
</gene>
<dbReference type="AlphaFoldDB" id="A0A8E2EPL7"/>
<dbReference type="PANTHER" id="PTHR38846:SF1">
    <property type="entry name" value="C3H1-TYPE DOMAIN-CONTAINING PROTEIN"/>
    <property type="match status" value="1"/>
</dbReference>